<organism evidence="2 3">
    <name type="scientific">Luteolibacter rhizosphaerae</name>
    <dbReference type="NCBI Taxonomy" id="2989719"/>
    <lineage>
        <taxon>Bacteria</taxon>
        <taxon>Pseudomonadati</taxon>
        <taxon>Verrucomicrobiota</taxon>
        <taxon>Verrucomicrobiia</taxon>
        <taxon>Verrucomicrobiales</taxon>
        <taxon>Verrucomicrobiaceae</taxon>
        <taxon>Luteolibacter</taxon>
    </lineage>
</organism>
<dbReference type="Proteomes" id="UP001165653">
    <property type="component" value="Unassembled WGS sequence"/>
</dbReference>
<keyword evidence="1" id="KW-0732">Signal</keyword>
<sequence length="245" mass="26566">MNIRRLLVVSLLGLVAPLAHAQEPAPAPAPAPAQDDGIKIRAISFMVDRPITGLYAHNPTAAAPLPGVAFQIKTYLNHEFTQVPITGEVVFTDDAAPASAKDPAKVKARAKLPTGFRKGILIFLPGTGRTGDTAYRVLVMDDSLRSFPRGSVKVMNLSPATVRIRLEKNNYEYKSGEMKLIEDHPVGANNSAAMMAFALKGTEWQRVGAGVWPHPGDKRVIEIIFENPQTRQIELAGIRDVAVDN</sequence>
<proteinExistence type="predicted"/>
<evidence type="ECO:0000313" key="3">
    <source>
        <dbReference type="Proteomes" id="UP001165653"/>
    </source>
</evidence>
<comment type="caution">
    <text evidence="2">The sequence shown here is derived from an EMBL/GenBank/DDBJ whole genome shotgun (WGS) entry which is preliminary data.</text>
</comment>
<protein>
    <submittedName>
        <fullName evidence="2">Uncharacterized protein</fullName>
    </submittedName>
</protein>
<gene>
    <name evidence="2" type="ORF">OJ996_12590</name>
</gene>
<evidence type="ECO:0000256" key="1">
    <source>
        <dbReference type="SAM" id="SignalP"/>
    </source>
</evidence>
<dbReference type="RefSeq" id="WP_264513946.1">
    <property type="nucleotide sequence ID" value="NZ_JAPDDR010000006.1"/>
</dbReference>
<feature type="chain" id="PRO_5047019006" evidence="1">
    <location>
        <begin position="22"/>
        <end position="245"/>
    </location>
</feature>
<feature type="signal peptide" evidence="1">
    <location>
        <begin position="1"/>
        <end position="21"/>
    </location>
</feature>
<reference evidence="2" key="1">
    <citation type="submission" date="2022-10" db="EMBL/GenBank/DDBJ databases">
        <title>Luteolibacter sp. GHJ8, whole genome shotgun sequencing project.</title>
        <authorList>
            <person name="Zhao G."/>
            <person name="Shen L."/>
        </authorList>
    </citation>
    <scope>NUCLEOTIDE SEQUENCE</scope>
    <source>
        <strain evidence="2">GHJ8</strain>
    </source>
</reference>
<keyword evidence="3" id="KW-1185">Reference proteome</keyword>
<name>A0ABT3G3K9_9BACT</name>
<dbReference type="EMBL" id="JAPDDR010000006">
    <property type="protein sequence ID" value="MCW1914418.1"/>
    <property type="molecule type" value="Genomic_DNA"/>
</dbReference>
<evidence type="ECO:0000313" key="2">
    <source>
        <dbReference type="EMBL" id="MCW1914418.1"/>
    </source>
</evidence>
<accession>A0ABT3G3K9</accession>